<dbReference type="RGD" id="1303053">
    <property type="gene designation" value="Fuca2"/>
</dbReference>
<evidence type="ECO:0000259" key="9">
    <source>
        <dbReference type="Pfam" id="PF01120"/>
    </source>
</evidence>
<evidence type="ECO:0000256" key="2">
    <source>
        <dbReference type="ARBA" id="ARBA00000419"/>
    </source>
</evidence>
<proteinExistence type="inferred from homology"/>
<keyword evidence="7" id="KW-0378">Hydrolase</keyword>
<keyword evidence="12" id="KW-1185">Reference proteome</keyword>
<evidence type="ECO:0000256" key="1">
    <source>
        <dbReference type="ARBA" id="ARBA00000321"/>
    </source>
</evidence>
<feature type="domain" description="Alpha-L-fucosidase C-terminal" evidence="10">
    <location>
        <begin position="338"/>
        <end position="426"/>
    </location>
</feature>
<comment type="catalytic activity">
    <reaction evidence="1">
        <text>a neolactoside IV(2)-alpha-Fuc-nLc4Cer(d18:1(4E)) + H2O = a neolactoside nLc4Cer(d18:1(4E)) + L-fucose</text>
        <dbReference type="Rhea" id="RHEA:48224"/>
        <dbReference type="ChEBI" id="CHEBI:2181"/>
        <dbReference type="ChEBI" id="CHEBI:15377"/>
        <dbReference type="ChEBI" id="CHEBI:17006"/>
        <dbReference type="ChEBI" id="CHEBI:28691"/>
    </reaction>
    <physiologicalReaction direction="left-to-right" evidence="1">
        <dbReference type="Rhea" id="RHEA:48225"/>
    </physiologicalReaction>
</comment>
<sequence>MGIARNIADAGTLRCSPRASASVPGDGVCSAYPQSRVTYIPVCLPKRVQDRMEKWAKKRLSGGSSELWVCFELFWCSHGFKFISVKALTLPRAVCCPFPGFTLWGSAHSWNWNAVDEGPKRDIVKELEVAVRNRTDLHFGLYYSLFEWFHPLFLEDQSSAFQKQRFPVAKTLPELYELVTKYQPEVLWSDGDGGAPDHYWNSTDFLAWLYNESPVRDTVVTNDRWGAGSICKHGGYYTCSDRYNPGHLLPHKWENCMTIDKFSWGYRREAEIGDYLTIEELVKQLVETVSCGGNLLMNIGPTLDGIIPVIFEERLRQMGTWLKVNGEAIYETHTWRSQNDTVTPDVWYTSKPEKKLVYAIFLKWPISGKLFLGQPIGSLGETEVELLGHGRPLTWTSSKPSGIVVELPRLSVHQMPCKWGWTLALTNVT</sequence>
<dbReference type="EC" id="3.2.1.51" evidence="5"/>
<comment type="function">
    <text evidence="3">Alpha-L-fucosidase is responsible for hydrolyzing the alpha-1,6-linked fucose joined to the reducing-end N-acetylglucosamine of the carbohydrate moieties of glycoproteins.</text>
</comment>
<reference evidence="11" key="2">
    <citation type="submission" date="2025-03" db="UniProtKB">
        <authorList>
            <consortium name="Ensembl"/>
        </authorList>
    </citation>
    <scope>IDENTIFICATION</scope>
    <source>
        <strain evidence="11">Brown Norway</strain>
    </source>
</reference>
<evidence type="ECO:0000259" key="10">
    <source>
        <dbReference type="Pfam" id="PF16757"/>
    </source>
</evidence>
<dbReference type="GO" id="GO:0005615">
    <property type="term" value="C:extracellular space"/>
    <property type="evidence" value="ECO:0007669"/>
    <property type="project" value="Ensembl"/>
</dbReference>
<evidence type="ECO:0000256" key="7">
    <source>
        <dbReference type="ARBA" id="ARBA00022801"/>
    </source>
</evidence>
<feature type="domain" description="Glycoside hydrolase family 29 N-terminal" evidence="9">
    <location>
        <begin position="100"/>
        <end position="327"/>
    </location>
</feature>
<comment type="catalytic activity">
    <reaction evidence="2">
        <text>a neolactoside IV(2)-alpha-Fuc-nLc4Cer(d18:0) + H2O = a neolactoside nLc4Cer(d18:0) + L-fucose</text>
        <dbReference type="Rhea" id="RHEA:49308"/>
        <dbReference type="ChEBI" id="CHEBI:2181"/>
        <dbReference type="ChEBI" id="CHEBI:15377"/>
        <dbReference type="ChEBI" id="CHEBI:91119"/>
        <dbReference type="ChEBI" id="CHEBI:91121"/>
    </reaction>
    <physiologicalReaction direction="left-to-right" evidence="2">
        <dbReference type="Rhea" id="RHEA:49309"/>
    </physiologicalReaction>
</comment>
<accession>A0A8L2QAV9</accession>
<evidence type="ECO:0000256" key="4">
    <source>
        <dbReference type="ARBA" id="ARBA00007951"/>
    </source>
</evidence>
<evidence type="ECO:0000256" key="8">
    <source>
        <dbReference type="ARBA" id="ARBA00023295"/>
    </source>
</evidence>
<evidence type="ECO:0000313" key="12">
    <source>
        <dbReference type="Proteomes" id="UP000002494"/>
    </source>
</evidence>
<dbReference type="GO" id="GO:0006004">
    <property type="term" value="P:fucose metabolic process"/>
    <property type="evidence" value="ECO:0007669"/>
    <property type="project" value="Ensembl"/>
</dbReference>
<dbReference type="InterPro" id="IPR017853">
    <property type="entry name" value="GH"/>
</dbReference>
<dbReference type="SUPFAM" id="SSF51445">
    <property type="entry name" value="(Trans)glycosidases"/>
    <property type="match status" value="1"/>
</dbReference>
<dbReference type="PANTHER" id="PTHR10030">
    <property type="entry name" value="ALPHA-L-FUCOSIDASE"/>
    <property type="match status" value="1"/>
</dbReference>
<dbReference type="Pfam" id="PF01120">
    <property type="entry name" value="Alpha_L_fucos"/>
    <property type="match status" value="1"/>
</dbReference>
<dbReference type="Pfam" id="PF16757">
    <property type="entry name" value="Fucosidase_C"/>
    <property type="match status" value="1"/>
</dbReference>
<evidence type="ECO:0000313" key="11">
    <source>
        <dbReference type="Ensembl" id="ENSRNOP00000020946.4"/>
    </source>
</evidence>
<protein>
    <recommendedName>
        <fullName evidence="5">alpha-L-fucosidase</fullName>
        <ecNumber evidence="5">3.2.1.51</ecNumber>
    </recommendedName>
</protein>
<dbReference type="FunFam" id="2.60.40.1180:FF:000013">
    <property type="entry name" value="Alpha-L-fucosidase"/>
    <property type="match status" value="1"/>
</dbReference>
<dbReference type="SMART" id="SM00812">
    <property type="entry name" value="Alpha_L_fucos"/>
    <property type="match status" value="1"/>
</dbReference>
<gene>
    <name evidence="11 13" type="primary">Fuca2</name>
</gene>
<keyword evidence="6" id="KW-0732">Signal</keyword>
<dbReference type="GO" id="GO:0004560">
    <property type="term" value="F:alpha-L-fucosidase activity"/>
    <property type="evidence" value="ECO:0007669"/>
    <property type="project" value="UniProtKB-EC"/>
</dbReference>
<keyword evidence="8" id="KW-0326">Glycosidase</keyword>
<dbReference type="InterPro" id="IPR000933">
    <property type="entry name" value="Glyco_hydro_29"/>
</dbReference>
<comment type="similarity">
    <text evidence="4">Belongs to the glycosyl hydrolase 29 family.</text>
</comment>
<dbReference type="InterPro" id="IPR057739">
    <property type="entry name" value="Glyco_hydro_29_N"/>
</dbReference>
<dbReference type="GO" id="GO:0016139">
    <property type="term" value="P:glycoside catabolic process"/>
    <property type="evidence" value="ECO:0007669"/>
    <property type="project" value="Ensembl"/>
</dbReference>
<dbReference type="GO" id="GO:2000535">
    <property type="term" value="P:regulation of entry of bacterium into host cell"/>
    <property type="evidence" value="ECO:0007669"/>
    <property type="project" value="Ensembl"/>
</dbReference>
<reference evidence="11" key="1">
    <citation type="journal article" date="2004" name="Nature">
        <title>Genome sequence of the Brown Norway rat yields insights into mammalian evolution.</title>
        <authorList>
            <consortium name="Rat Genome Sequencing Project Consortium"/>
            <person name="Gibbs R.A."/>
            <person name="Weinstock G.M."/>
            <person name="Metzker M.L."/>
            <person name="Muzny D.M."/>
            <person name="Sodergren E.J."/>
            <person name="Scherer S."/>
            <person name="Scott G."/>
            <person name="Steffen D."/>
            <person name="Worley K.C."/>
            <person name="Burch P.E."/>
            <person name="Okwuonu G."/>
            <person name="Hines S."/>
            <person name="Lewis L."/>
            <person name="Deramo C."/>
            <person name="Delgado O."/>
            <person name="Dugan-Rocha S."/>
            <person name="Miner G."/>
            <person name="Morgan M."/>
            <person name="Hawes A."/>
            <person name="Gill R."/>
            <person name="Holt R.A."/>
            <person name="Adams M.D."/>
            <person name="Amanatides P.G."/>
            <person name="Baden-Tillson H."/>
            <person name="Barnstead M."/>
            <person name="Chin S."/>
            <person name="Evans C.A."/>
            <person name="Ferriera S."/>
            <person name="Fosler C."/>
            <person name="Glodek A."/>
            <person name="Gu Z."/>
            <person name="Jennings D."/>
            <person name="Kraft C.L."/>
            <person name="Nguyen T."/>
            <person name="Pfannkoch C.M."/>
            <person name="Sitter C."/>
            <person name="Sutton G.G."/>
            <person name="Venter J.C."/>
            <person name="Woodage T."/>
            <person name="Smith D."/>
            <person name="Lee H.-M."/>
            <person name="Gustafson E."/>
            <person name="Cahill P."/>
            <person name="Kana A."/>
            <person name="Doucette-Stamm L."/>
            <person name="Weinstock K."/>
            <person name="Fechtel K."/>
            <person name="Weiss R.B."/>
            <person name="Dunn D.M."/>
            <person name="Green E.D."/>
            <person name="Blakesley R.W."/>
            <person name="Bouffard G.G."/>
            <person name="De Jong P.J."/>
            <person name="Osoegawa K."/>
            <person name="Zhu B."/>
            <person name="Marra M."/>
            <person name="Schein J."/>
            <person name="Bosdet I."/>
            <person name="Fjell C."/>
            <person name="Jones S."/>
            <person name="Krzywinski M."/>
            <person name="Mathewson C."/>
            <person name="Siddiqui A."/>
            <person name="Wye N."/>
            <person name="McPherson J."/>
            <person name="Zhao S."/>
            <person name="Fraser C.M."/>
            <person name="Shetty J."/>
            <person name="Shatsman S."/>
            <person name="Geer K."/>
            <person name="Chen Y."/>
            <person name="Abramzon S."/>
            <person name="Nierman W.C."/>
            <person name="Havlak P.H."/>
            <person name="Chen R."/>
            <person name="Durbin K.J."/>
            <person name="Egan A."/>
            <person name="Ren Y."/>
            <person name="Song X.-Z."/>
            <person name="Li B."/>
            <person name="Liu Y."/>
            <person name="Qin X."/>
            <person name="Cawley S."/>
            <person name="Cooney A.J."/>
            <person name="D'Souza L.M."/>
            <person name="Martin K."/>
            <person name="Wu J.Q."/>
            <person name="Gonzalez-Garay M.L."/>
            <person name="Jackson A.R."/>
            <person name="Kalafus K.J."/>
            <person name="McLeod M.P."/>
            <person name="Milosavljevic A."/>
            <person name="Virk D."/>
            <person name="Volkov A."/>
            <person name="Wheeler D.A."/>
            <person name="Zhang Z."/>
            <person name="Bailey J.A."/>
            <person name="Eichler E.E."/>
            <person name="Tuzun E."/>
            <person name="Birney E."/>
            <person name="Mongin E."/>
            <person name="Ureta-Vidal A."/>
            <person name="Woodwark C."/>
            <person name="Zdobnov E."/>
            <person name="Bork P."/>
            <person name="Suyama M."/>
            <person name="Torrents D."/>
            <person name="Alexandersson M."/>
            <person name="Trask B.J."/>
            <person name="Young J.M."/>
            <person name="Huang H."/>
            <person name="Wang H."/>
            <person name="Xing H."/>
            <person name="Daniels S."/>
            <person name="Gietzen D."/>
            <person name="Schmidt J."/>
            <person name="Stevens K."/>
            <person name="Vitt U."/>
            <person name="Wingrove J."/>
            <person name="Camara F."/>
            <person name="Mar Alba M."/>
            <person name="Abril J.F."/>
            <person name="Guigo R."/>
            <person name="Smit A."/>
            <person name="Dubchak I."/>
            <person name="Rubin E.M."/>
            <person name="Couronne O."/>
            <person name="Poliakov A."/>
            <person name="Huebner N."/>
            <person name="Ganten D."/>
            <person name="Goesele C."/>
            <person name="Hummel O."/>
            <person name="Kreitler T."/>
            <person name="Lee Y.-A."/>
            <person name="Monti J."/>
            <person name="Schulz H."/>
            <person name="Zimdahl H."/>
            <person name="Himmelbauer H."/>
            <person name="Lehrach H."/>
            <person name="Jacob H.J."/>
            <person name="Bromberg S."/>
            <person name="Gullings-Handley J."/>
            <person name="Jensen-Seaman M.I."/>
            <person name="Kwitek A.E."/>
            <person name="Lazar J."/>
            <person name="Pasko D."/>
            <person name="Tonellato P.J."/>
            <person name="Twigger S."/>
            <person name="Ponting C.P."/>
            <person name="Duarte J.M."/>
            <person name="Rice S."/>
            <person name="Goodstadt L."/>
            <person name="Beatson S.A."/>
            <person name="Emes R.D."/>
            <person name="Winter E.E."/>
            <person name="Webber C."/>
            <person name="Brandt P."/>
            <person name="Nyakatura G."/>
            <person name="Adetobi M."/>
            <person name="Chiaromonte F."/>
            <person name="Elnitski L."/>
            <person name="Eswara P."/>
            <person name="Hardison R.C."/>
            <person name="Hou M."/>
            <person name="Kolbe D."/>
            <person name="Makova K."/>
            <person name="Miller W."/>
            <person name="Nekrutenko A."/>
            <person name="Riemer C."/>
            <person name="Schwartz S."/>
            <person name="Taylor J."/>
            <person name="Yang S."/>
            <person name="Zhang Y."/>
            <person name="Lindpaintner K."/>
            <person name="Andrews T.D."/>
            <person name="Caccamo M."/>
            <person name="Clamp M."/>
            <person name="Clarke L."/>
            <person name="Curwen V."/>
            <person name="Durbin R.M."/>
            <person name="Eyras E."/>
            <person name="Searle S.M."/>
            <person name="Cooper G.M."/>
            <person name="Batzoglou S."/>
            <person name="Brudno M."/>
            <person name="Sidow A."/>
            <person name="Stone E.A."/>
            <person name="Payseur B.A."/>
            <person name="Bourque G."/>
            <person name="Lopez-Otin C."/>
            <person name="Puente X.S."/>
            <person name="Chakrabarti K."/>
            <person name="Chatterji S."/>
            <person name="Dewey C."/>
            <person name="Pachter L."/>
            <person name="Bray N."/>
            <person name="Yap V.B."/>
            <person name="Caspi A."/>
            <person name="Tesler G."/>
            <person name="Pevzner P.A."/>
            <person name="Haussler D."/>
            <person name="Roskin K.M."/>
            <person name="Baertsch R."/>
            <person name="Clawson H."/>
            <person name="Furey T.S."/>
            <person name="Hinrichs A.S."/>
            <person name="Karolchik D."/>
            <person name="Kent W.J."/>
            <person name="Rosenbloom K.R."/>
            <person name="Trumbower H."/>
            <person name="Weirauch M."/>
            <person name="Cooper D.N."/>
            <person name="Stenson P.D."/>
            <person name="Ma B."/>
            <person name="Brent M."/>
            <person name="Arumugam M."/>
            <person name="Shteynberg D."/>
            <person name="Copley R.R."/>
            <person name="Taylor M.S."/>
            <person name="Riethman H."/>
            <person name="Mudunuri U."/>
            <person name="Peterson J."/>
            <person name="Guyer M."/>
            <person name="Felsenfeld A."/>
            <person name="Old S."/>
            <person name="Mockrin S."/>
            <person name="Collins F.S."/>
        </authorList>
    </citation>
    <scope>NUCLEOTIDE SEQUENCE [LARGE SCALE GENOMIC DNA]</scope>
    <source>
        <strain evidence="11">Brown Norway</strain>
    </source>
</reference>
<name>A0A8L2QAV9_RAT</name>
<dbReference type="PROSITE" id="PS00385">
    <property type="entry name" value="ALPHA_L_FUCOSIDASE"/>
    <property type="match status" value="1"/>
</dbReference>
<evidence type="ECO:0000256" key="3">
    <source>
        <dbReference type="ARBA" id="ARBA00004071"/>
    </source>
</evidence>
<dbReference type="InterPro" id="IPR016286">
    <property type="entry name" value="FUC_metazoa-typ"/>
</dbReference>
<organism evidence="11 12">
    <name type="scientific">Rattus norvegicus</name>
    <name type="common">Rat</name>
    <dbReference type="NCBI Taxonomy" id="10116"/>
    <lineage>
        <taxon>Eukaryota</taxon>
        <taxon>Metazoa</taxon>
        <taxon>Chordata</taxon>
        <taxon>Craniata</taxon>
        <taxon>Vertebrata</taxon>
        <taxon>Euteleostomi</taxon>
        <taxon>Mammalia</taxon>
        <taxon>Eutheria</taxon>
        <taxon>Euarchontoglires</taxon>
        <taxon>Glires</taxon>
        <taxon>Rodentia</taxon>
        <taxon>Myomorpha</taxon>
        <taxon>Muroidea</taxon>
        <taxon>Muridae</taxon>
        <taxon>Murinae</taxon>
        <taxon>Rattus</taxon>
    </lineage>
</organism>
<dbReference type="GeneTree" id="ENSGT00440000035378"/>
<dbReference type="PANTHER" id="PTHR10030:SF45">
    <property type="entry name" value="PLASMA ALPHA-L-FUCOSIDASE"/>
    <property type="match status" value="1"/>
</dbReference>
<evidence type="ECO:0000313" key="13">
    <source>
        <dbReference type="RGD" id="1303053"/>
    </source>
</evidence>
<dbReference type="AlphaFoldDB" id="A0A8L2QAV9"/>
<dbReference type="InterPro" id="IPR031919">
    <property type="entry name" value="Fucosidase_C"/>
</dbReference>
<dbReference type="PRINTS" id="PR00741">
    <property type="entry name" value="GLHYDRLASE29"/>
</dbReference>
<dbReference type="InterPro" id="IPR013780">
    <property type="entry name" value="Glyco_hydro_b"/>
</dbReference>
<dbReference type="OMA" id="WESTDKH"/>
<evidence type="ECO:0000256" key="5">
    <source>
        <dbReference type="ARBA" id="ARBA00012662"/>
    </source>
</evidence>
<dbReference type="InterPro" id="IPR018526">
    <property type="entry name" value="Glyco_hydro_29_CS"/>
</dbReference>
<dbReference type="Ensembl" id="ENSRNOT00000020946.5">
    <property type="protein sequence ID" value="ENSRNOP00000020946.4"/>
    <property type="gene ID" value="ENSRNOG00000015551.5"/>
</dbReference>
<dbReference type="Proteomes" id="UP000002494">
    <property type="component" value="Chromosome 1"/>
</dbReference>
<dbReference type="FunFam" id="3.20.20.80:FF:000293">
    <property type="entry name" value="Alpha-L-fucosidase"/>
    <property type="match status" value="1"/>
</dbReference>
<dbReference type="Gene3D" id="3.20.20.80">
    <property type="entry name" value="Glycosidases"/>
    <property type="match status" value="1"/>
</dbReference>
<evidence type="ECO:0000256" key="6">
    <source>
        <dbReference type="ARBA" id="ARBA00022729"/>
    </source>
</evidence>
<dbReference type="GO" id="GO:0009617">
    <property type="term" value="P:response to bacterium"/>
    <property type="evidence" value="ECO:0007669"/>
    <property type="project" value="Ensembl"/>
</dbReference>
<dbReference type="Gene3D" id="2.60.40.1180">
    <property type="entry name" value="Golgi alpha-mannosidase II"/>
    <property type="match status" value="1"/>
</dbReference>